<protein>
    <submittedName>
        <fullName evidence="1">Uncharacterized protein</fullName>
    </submittedName>
</protein>
<comment type="caution">
    <text evidence="1">The sequence shown here is derived from an EMBL/GenBank/DDBJ whole genome shotgun (WGS) entry which is preliminary data.</text>
</comment>
<name>A0A409VJF5_9AGAR</name>
<dbReference type="OrthoDB" id="3231772at2759"/>
<reference evidence="1 2" key="1">
    <citation type="journal article" date="2018" name="Evol. Lett.">
        <title>Horizontal gene cluster transfer increased hallucinogenic mushroom diversity.</title>
        <authorList>
            <person name="Reynolds H.T."/>
            <person name="Vijayakumar V."/>
            <person name="Gluck-Thaler E."/>
            <person name="Korotkin H.B."/>
            <person name="Matheny P.B."/>
            <person name="Slot J.C."/>
        </authorList>
    </citation>
    <scope>NUCLEOTIDE SEQUENCE [LARGE SCALE GENOMIC DNA]</scope>
    <source>
        <strain evidence="1 2">SRW20</strain>
    </source>
</reference>
<sequence length="140" mass="15754">MSDPSSSTGGQPSVTAQAGPDEHTFSYGYFAFARIRGVFWLVQVCRTTPVSGMTPVEVKVFRHEFISIFRYSQTLQVHPNDLVIIETIDNSFIRLEDDGTVFLAKNIMARMTQLTAFDSPYGAGRRPQSIHGHIPRRDLF</sequence>
<organism evidence="1 2">
    <name type="scientific">Gymnopilus dilepis</name>
    <dbReference type="NCBI Taxonomy" id="231916"/>
    <lineage>
        <taxon>Eukaryota</taxon>
        <taxon>Fungi</taxon>
        <taxon>Dikarya</taxon>
        <taxon>Basidiomycota</taxon>
        <taxon>Agaricomycotina</taxon>
        <taxon>Agaricomycetes</taxon>
        <taxon>Agaricomycetidae</taxon>
        <taxon>Agaricales</taxon>
        <taxon>Agaricineae</taxon>
        <taxon>Hymenogastraceae</taxon>
        <taxon>Gymnopilus</taxon>
    </lineage>
</organism>
<dbReference type="EMBL" id="NHYE01005631">
    <property type="protein sequence ID" value="PPQ66404.1"/>
    <property type="molecule type" value="Genomic_DNA"/>
</dbReference>
<dbReference type="InParanoid" id="A0A409VJF5"/>
<accession>A0A409VJF5</accession>
<dbReference type="Proteomes" id="UP000284706">
    <property type="component" value="Unassembled WGS sequence"/>
</dbReference>
<proteinExistence type="predicted"/>
<dbReference type="AlphaFoldDB" id="A0A409VJF5"/>
<keyword evidence="2" id="KW-1185">Reference proteome</keyword>
<gene>
    <name evidence="1" type="ORF">CVT26_011273</name>
</gene>
<evidence type="ECO:0000313" key="2">
    <source>
        <dbReference type="Proteomes" id="UP000284706"/>
    </source>
</evidence>
<evidence type="ECO:0000313" key="1">
    <source>
        <dbReference type="EMBL" id="PPQ66404.1"/>
    </source>
</evidence>